<dbReference type="Proteomes" id="UP001163046">
    <property type="component" value="Unassembled WGS sequence"/>
</dbReference>
<sequence length="249" mass="29392">MELLVNTLATWRRELYTKVTGKTGTGALAKQKLQDLIGQWQKKAIVSEKVQRLHSKLFKKKQNARFVLDISSTYWVQMTAERARRRNDCTQIKLLPKCICAWKDVALERTRNNAQCRRSGTTLPQTWYLNSFQTWKERFPTKHEKRGSPGRASTKDGATELLKLLSCEWVKFMLRLRRRNPTRKSLYIEWTEKTRQMQRAKELHNQTSFEEEQEEIADQHYQKKKPEAKCVSVPGYMNVKLELRNQTEG</sequence>
<reference evidence="2" key="1">
    <citation type="submission" date="2023-01" db="EMBL/GenBank/DDBJ databases">
        <title>Genome assembly of the deep-sea coral Lophelia pertusa.</title>
        <authorList>
            <person name="Herrera S."/>
            <person name="Cordes E."/>
        </authorList>
    </citation>
    <scope>NUCLEOTIDE SEQUENCE</scope>
    <source>
        <strain evidence="2">USNM1676648</strain>
        <tissue evidence="2">Polyp</tissue>
    </source>
</reference>
<feature type="region of interest" description="Disordered" evidence="1">
    <location>
        <begin position="204"/>
        <end position="224"/>
    </location>
</feature>
<gene>
    <name evidence="2" type="ORF">OS493_006436</name>
</gene>
<dbReference type="EMBL" id="MU825398">
    <property type="protein sequence ID" value="KAJ7393459.1"/>
    <property type="molecule type" value="Genomic_DNA"/>
</dbReference>
<comment type="caution">
    <text evidence="2">The sequence shown here is derived from an EMBL/GenBank/DDBJ whole genome shotgun (WGS) entry which is preliminary data.</text>
</comment>
<accession>A0A9X0A8D2</accession>
<evidence type="ECO:0000313" key="3">
    <source>
        <dbReference type="Proteomes" id="UP001163046"/>
    </source>
</evidence>
<protein>
    <submittedName>
        <fullName evidence="2">Uncharacterized protein</fullName>
    </submittedName>
</protein>
<keyword evidence="3" id="KW-1185">Reference proteome</keyword>
<evidence type="ECO:0000256" key="1">
    <source>
        <dbReference type="SAM" id="MobiDB-lite"/>
    </source>
</evidence>
<evidence type="ECO:0000313" key="2">
    <source>
        <dbReference type="EMBL" id="KAJ7393459.1"/>
    </source>
</evidence>
<dbReference type="AlphaFoldDB" id="A0A9X0A8D2"/>
<organism evidence="2 3">
    <name type="scientific">Desmophyllum pertusum</name>
    <dbReference type="NCBI Taxonomy" id="174260"/>
    <lineage>
        <taxon>Eukaryota</taxon>
        <taxon>Metazoa</taxon>
        <taxon>Cnidaria</taxon>
        <taxon>Anthozoa</taxon>
        <taxon>Hexacorallia</taxon>
        <taxon>Scleractinia</taxon>
        <taxon>Caryophylliina</taxon>
        <taxon>Caryophylliidae</taxon>
        <taxon>Desmophyllum</taxon>
    </lineage>
</organism>
<name>A0A9X0A8D2_9CNID</name>
<proteinExistence type="predicted"/>